<name>A0A0D2GU83_9EURO</name>
<feature type="compositionally biased region" description="Basic and acidic residues" evidence="1">
    <location>
        <begin position="1"/>
        <end position="15"/>
    </location>
</feature>
<accession>A0A0D2GU83</accession>
<reference evidence="2 3" key="1">
    <citation type="submission" date="2015-01" db="EMBL/GenBank/DDBJ databases">
        <title>The Genome Sequence of Fonsecaea pedrosoi CBS 271.37.</title>
        <authorList>
            <consortium name="The Broad Institute Genomics Platform"/>
            <person name="Cuomo C."/>
            <person name="de Hoog S."/>
            <person name="Gorbushina A."/>
            <person name="Stielow B."/>
            <person name="Teixiera M."/>
            <person name="Abouelleil A."/>
            <person name="Chapman S.B."/>
            <person name="Priest M."/>
            <person name="Young S.K."/>
            <person name="Wortman J."/>
            <person name="Nusbaum C."/>
            <person name="Birren B."/>
        </authorList>
    </citation>
    <scope>NUCLEOTIDE SEQUENCE [LARGE SCALE GENOMIC DNA]</scope>
    <source>
        <strain evidence="2 3">CBS 271.37</strain>
    </source>
</reference>
<dbReference type="HOGENOM" id="CLU_070110_0_0_1"/>
<dbReference type="Proteomes" id="UP000053029">
    <property type="component" value="Unassembled WGS sequence"/>
</dbReference>
<dbReference type="GeneID" id="25303293"/>
<sequence length="341" mass="39553">MEFREEKSDRPEGTRWKSPPQRSQVLNTWPKGDGDIGTEQRASLDRERFQYWGRLISRIKSRKIDWAMMCPPLVGPGTAEEQNLSPTTTNEFMNPNATKIPRESILALFPTEQVWRNVSTSARESSCFHRKSVIAQVLHLSCLKNCVVPELLQRGNLLVQGAFPFSAMSQDIVENQHAWTAWAVSLDDTIANVLKQMTWLDLLEEEYVSVDPLWINFWRLHQECEQSTSSHPPSACTDTEQTTPPSTSLLDLEEIYTALARHNRRRLFLQMKMMQGRGWTARLFEQVPPWIHWEEVVRDILSAGMREQFHHPGLAREQETGFVEEIEEEEEEDEEEGEFEL</sequence>
<gene>
    <name evidence="2" type="ORF">Z517_03803</name>
</gene>
<dbReference type="VEuPathDB" id="FungiDB:Z517_03803"/>
<evidence type="ECO:0000313" key="2">
    <source>
        <dbReference type="EMBL" id="KIW84553.1"/>
    </source>
</evidence>
<feature type="compositionally biased region" description="Acidic residues" evidence="1">
    <location>
        <begin position="322"/>
        <end position="341"/>
    </location>
</feature>
<organism evidence="2 3">
    <name type="scientific">Fonsecaea pedrosoi CBS 271.37</name>
    <dbReference type="NCBI Taxonomy" id="1442368"/>
    <lineage>
        <taxon>Eukaryota</taxon>
        <taxon>Fungi</taxon>
        <taxon>Dikarya</taxon>
        <taxon>Ascomycota</taxon>
        <taxon>Pezizomycotina</taxon>
        <taxon>Eurotiomycetes</taxon>
        <taxon>Chaetothyriomycetidae</taxon>
        <taxon>Chaetothyriales</taxon>
        <taxon>Herpotrichiellaceae</taxon>
        <taxon>Fonsecaea</taxon>
    </lineage>
</organism>
<evidence type="ECO:0000256" key="1">
    <source>
        <dbReference type="SAM" id="MobiDB-lite"/>
    </source>
</evidence>
<dbReference type="EMBL" id="KN846970">
    <property type="protein sequence ID" value="KIW84553.1"/>
    <property type="molecule type" value="Genomic_DNA"/>
</dbReference>
<proteinExistence type="predicted"/>
<protein>
    <submittedName>
        <fullName evidence="2">Uncharacterized protein</fullName>
    </submittedName>
</protein>
<feature type="region of interest" description="Disordered" evidence="1">
    <location>
        <begin position="317"/>
        <end position="341"/>
    </location>
</feature>
<dbReference type="AlphaFoldDB" id="A0A0D2GU83"/>
<dbReference type="RefSeq" id="XP_013288361.1">
    <property type="nucleotide sequence ID" value="XM_013432907.1"/>
</dbReference>
<evidence type="ECO:0000313" key="3">
    <source>
        <dbReference type="Proteomes" id="UP000053029"/>
    </source>
</evidence>
<feature type="region of interest" description="Disordered" evidence="1">
    <location>
        <begin position="1"/>
        <end position="40"/>
    </location>
</feature>
<dbReference type="OrthoDB" id="4150178at2759"/>
<keyword evidence="3" id="KW-1185">Reference proteome</keyword>